<evidence type="ECO:0000313" key="10">
    <source>
        <dbReference type="EMBL" id="EFI93646.1"/>
    </source>
</evidence>
<dbReference type="SMART" id="SM00487">
    <property type="entry name" value="DEXDc"/>
    <property type="match status" value="1"/>
</dbReference>
<dbReference type="PANTHER" id="PTHR13710:SF105">
    <property type="entry name" value="ATP-DEPENDENT DNA HELICASE Q1"/>
    <property type="match status" value="1"/>
</dbReference>
<evidence type="ECO:0000256" key="6">
    <source>
        <dbReference type="ARBA" id="ARBA00034617"/>
    </source>
</evidence>
<dbReference type="InterPro" id="IPR001650">
    <property type="entry name" value="Helicase_C-like"/>
</dbReference>
<dbReference type="Pfam" id="PF00270">
    <property type="entry name" value="DEAD"/>
    <property type="match status" value="1"/>
</dbReference>
<evidence type="ECO:0000256" key="3">
    <source>
        <dbReference type="ARBA" id="ARBA00022840"/>
    </source>
</evidence>
<dbReference type="GO" id="GO:0005694">
    <property type="term" value="C:chromosome"/>
    <property type="evidence" value="ECO:0007669"/>
    <property type="project" value="TreeGrafter"/>
</dbReference>
<sequence>MPYQFASDWGRKLCTKIISERLHEHPHDHQLEVVTNALDRKDVLAVTYTGSGKSGYIYMLVAVVDAIICNPQLCPTARFPQNPVIVVICPTISLEEDLERKMKKYHIESMVLSKERREEFQRKGIDIFKAIETGSHRVLLMTPEMLTSPGFTALINKPTFRQRPIALMVDEVHLMYVWGRQFRTQYTQIGNARARFASSPRLPLVAFTATLRRGPTPDTSPFHSIQRFLGLSASDLHVVHRSCARYEMKITLRPFPHGKQSERYTELDWLLNAPGKTLVFCSSIRWGSKIASYLIQKARQTACTNYPRTYHRLHSAEYNQETLDHLRNSASALVIATDTLSVGMDLAGIDLVVVIDPADIDDGLQKAGRAGRDPALVPEPHAILYLPNKTFYDPNSLLLEASASPGKRIDTTLPRLALADCKLKNIDEQYGNNPTEAPCSCPYCAAHPRAPFPSPCHCSGCSPE</sequence>
<comment type="similarity">
    <text evidence="1">Belongs to the helicase family. RecQ subfamily.</text>
</comment>
<dbReference type="EMBL" id="GL377310">
    <property type="protein sequence ID" value="EFI93646.1"/>
    <property type="molecule type" value="Genomic_DNA"/>
</dbReference>
<proteinExistence type="inferred from homology"/>
<gene>
    <name evidence="10" type="ORF">SCHCODRAFT_59623</name>
</gene>
<dbReference type="AlphaFoldDB" id="D8QDB5"/>
<evidence type="ECO:0000259" key="9">
    <source>
        <dbReference type="PROSITE" id="PS51194"/>
    </source>
</evidence>
<evidence type="ECO:0000256" key="4">
    <source>
        <dbReference type="ARBA" id="ARBA00023125"/>
    </source>
</evidence>
<keyword evidence="3" id="KW-0067">ATP-binding</keyword>
<dbReference type="HOGENOM" id="CLU_010294_1_0_1"/>
<protein>
    <recommendedName>
        <fullName evidence="7">DNA 3'-5' helicase</fullName>
        <ecNumber evidence="7">5.6.2.4</ecNumber>
    </recommendedName>
</protein>
<evidence type="ECO:0000256" key="1">
    <source>
        <dbReference type="ARBA" id="ARBA00005446"/>
    </source>
</evidence>
<dbReference type="InterPro" id="IPR011545">
    <property type="entry name" value="DEAD/DEAH_box_helicase_dom"/>
</dbReference>
<dbReference type="EC" id="5.6.2.4" evidence="7"/>
<organism evidence="11">
    <name type="scientific">Schizophyllum commune (strain H4-8 / FGSC 9210)</name>
    <name type="common">Split gill fungus</name>
    <dbReference type="NCBI Taxonomy" id="578458"/>
    <lineage>
        <taxon>Eukaryota</taxon>
        <taxon>Fungi</taxon>
        <taxon>Dikarya</taxon>
        <taxon>Basidiomycota</taxon>
        <taxon>Agaricomycotina</taxon>
        <taxon>Agaricomycetes</taxon>
        <taxon>Agaricomycetidae</taxon>
        <taxon>Agaricales</taxon>
        <taxon>Schizophyllaceae</taxon>
        <taxon>Schizophyllum</taxon>
    </lineage>
</organism>
<dbReference type="SMART" id="SM00490">
    <property type="entry name" value="HELICc"/>
    <property type="match status" value="1"/>
</dbReference>
<dbReference type="GO" id="GO:0000724">
    <property type="term" value="P:double-strand break repair via homologous recombination"/>
    <property type="evidence" value="ECO:0007669"/>
    <property type="project" value="TreeGrafter"/>
</dbReference>
<reference evidence="10 11" key="1">
    <citation type="journal article" date="2010" name="Nat. Biotechnol.">
        <title>Genome sequence of the model mushroom Schizophyllum commune.</title>
        <authorList>
            <person name="Ohm R.A."/>
            <person name="de Jong J.F."/>
            <person name="Lugones L.G."/>
            <person name="Aerts A."/>
            <person name="Kothe E."/>
            <person name="Stajich J.E."/>
            <person name="de Vries R.P."/>
            <person name="Record E."/>
            <person name="Levasseur A."/>
            <person name="Baker S.E."/>
            <person name="Bartholomew K.A."/>
            <person name="Coutinho P.M."/>
            <person name="Erdmann S."/>
            <person name="Fowler T.J."/>
            <person name="Gathman A.C."/>
            <person name="Lombard V."/>
            <person name="Henrissat B."/>
            <person name="Knabe N."/>
            <person name="Kuees U."/>
            <person name="Lilly W.W."/>
            <person name="Lindquist E."/>
            <person name="Lucas S."/>
            <person name="Magnuson J.K."/>
            <person name="Piumi F."/>
            <person name="Raudaskoski M."/>
            <person name="Salamov A."/>
            <person name="Schmutz J."/>
            <person name="Schwarze F.W.M.R."/>
            <person name="vanKuyk P.A."/>
            <person name="Horton J.S."/>
            <person name="Grigoriev I.V."/>
            <person name="Woesten H.A.B."/>
        </authorList>
    </citation>
    <scope>NUCLEOTIDE SEQUENCE [LARGE SCALE GENOMIC DNA]</scope>
    <source>
        <strain evidence="11">H4-8 / FGSC 9210</strain>
    </source>
</reference>
<feature type="domain" description="Helicase ATP-binding" evidence="8">
    <location>
        <begin position="34"/>
        <end position="229"/>
    </location>
</feature>
<dbReference type="OrthoDB" id="3269685at2759"/>
<dbReference type="PANTHER" id="PTHR13710">
    <property type="entry name" value="DNA HELICASE RECQ FAMILY MEMBER"/>
    <property type="match status" value="1"/>
</dbReference>
<evidence type="ECO:0000256" key="2">
    <source>
        <dbReference type="ARBA" id="ARBA00022741"/>
    </source>
</evidence>
<dbReference type="Pfam" id="PF00271">
    <property type="entry name" value="Helicase_C"/>
    <property type="match status" value="1"/>
</dbReference>
<dbReference type="GO" id="GO:0005524">
    <property type="term" value="F:ATP binding"/>
    <property type="evidence" value="ECO:0007669"/>
    <property type="project" value="UniProtKB-KW"/>
</dbReference>
<feature type="non-terminal residue" evidence="10">
    <location>
        <position position="464"/>
    </location>
</feature>
<dbReference type="GO" id="GO:0009378">
    <property type="term" value="F:four-way junction helicase activity"/>
    <property type="evidence" value="ECO:0007669"/>
    <property type="project" value="TreeGrafter"/>
</dbReference>
<dbReference type="InterPro" id="IPR014001">
    <property type="entry name" value="Helicase_ATP-bd"/>
</dbReference>
<dbReference type="STRING" id="578458.D8QDB5"/>
<dbReference type="InParanoid" id="D8QDB5"/>
<evidence type="ECO:0000256" key="5">
    <source>
        <dbReference type="ARBA" id="ARBA00023235"/>
    </source>
</evidence>
<dbReference type="GO" id="GO:0003677">
    <property type="term" value="F:DNA binding"/>
    <property type="evidence" value="ECO:0007669"/>
    <property type="project" value="UniProtKB-KW"/>
</dbReference>
<keyword evidence="5" id="KW-0413">Isomerase</keyword>
<comment type="catalytic activity">
    <reaction evidence="6">
        <text>Couples ATP hydrolysis with the unwinding of duplex DNA by translocating in the 3'-5' direction.</text>
        <dbReference type="EC" id="5.6.2.4"/>
    </reaction>
</comment>
<dbReference type="KEGG" id="scm:SCHCO_02588342"/>
<keyword evidence="11" id="KW-1185">Reference proteome</keyword>
<feature type="domain" description="Helicase C-terminal" evidence="9">
    <location>
        <begin position="266"/>
        <end position="424"/>
    </location>
</feature>
<name>D8QDB5_SCHCM</name>
<keyword evidence="4" id="KW-0238">DNA-binding</keyword>
<dbReference type="GO" id="GO:0043138">
    <property type="term" value="F:3'-5' DNA helicase activity"/>
    <property type="evidence" value="ECO:0007669"/>
    <property type="project" value="UniProtKB-EC"/>
</dbReference>
<dbReference type="Proteomes" id="UP000007431">
    <property type="component" value="Unassembled WGS sequence"/>
</dbReference>
<accession>D8QDB5</accession>
<dbReference type="Gene3D" id="3.40.50.300">
    <property type="entry name" value="P-loop containing nucleotide triphosphate hydrolases"/>
    <property type="match status" value="2"/>
</dbReference>
<dbReference type="eggNOG" id="KOG0351">
    <property type="taxonomic scope" value="Eukaryota"/>
</dbReference>
<keyword evidence="2" id="KW-0547">Nucleotide-binding</keyword>
<dbReference type="InterPro" id="IPR027417">
    <property type="entry name" value="P-loop_NTPase"/>
</dbReference>
<dbReference type="VEuPathDB" id="FungiDB:SCHCODRAFT_02588342"/>
<dbReference type="OMA" id="ERIRMYN"/>
<dbReference type="SUPFAM" id="SSF52540">
    <property type="entry name" value="P-loop containing nucleoside triphosphate hydrolases"/>
    <property type="match status" value="1"/>
</dbReference>
<dbReference type="GeneID" id="9590198"/>
<dbReference type="PROSITE" id="PS51194">
    <property type="entry name" value="HELICASE_CTER"/>
    <property type="match status" value="1"/>
</dbReference>
<evidence type="ECO:0000256" key="7">
    <source>
        <dbReference type="ARBA" id="ARBA00034808"/>
    </source>
</evidence>
<dbReference type="PROSITE" id="PS51192">
    <property type="entry name" value="HELICASE_ATP_BIND_1"/>
    <property type="match status" value="1"/>
</dbReference>
<evidence type="ECO:0000313" key="11">
    <source>
        <dbReference type="Proteomes" id="UP000007431"/>
    </source>
</evidence>
<evidence type="ECO:0000259" key="8">
    <source>
        <dbReference type="PROSITE" id="PS51192"/>
    </source>
</evidence>
<dbReference type="GO" id="GO:0005737">
    <property type="term" value="C:cytoplasm"/>
    <property type="evidence" value="ECO:0007669"/>
    <property type="project" value="TreeGrafter"/>
</dbReference>